<evidence type="ECO:0000256" key="4">
    <source>
        <dbReference type="ARBA" id="ARBA00022603"/>
    </source>
</evidence>
<evidence type="ECO:0000256" key="2">
    <source>
        <dbReference type="ARBA" id="ARBA00005369"/>
    </source>
</evidence>
<dbReference type="RefSeq" id="WP_192778466.1">
    <property type="nucleotide sequence ID" value="NZ_BAAASY010000028.1"/>
</dbReference>
<name>A0ABR9KPS6_9ACTN</name>
<comment type="subcellular location">
    <subcellularLocation>
        <location evidence="1 7">Cytoplasm</location>
    </subcellularLocation>
</comment>
<keyword evidence="9" id="KW-1185">Reference proteome</keyword>
<comment type="caution">
    <text evidence="8">The sequence shown here is derived from an EMBL/GenBank/DDBJ whole genome shotgun (WGS) entry which is preliminary data.</text>
</comment>
<gene>
    <name evidence="7" type="primary">pcm</name>
    <name evidence="8" type="ORF">H4W81_006789</name>
</gene>
<evidence type="ECO:0000256" key="7">
    <source>
        <dbReference type="HAMAP-Rule" id="MF_00090"/>
    </source>
</evidence>
<dbReference type="PANTHER" id="PTHR11579:SF0">
    <property type="entry name" value="PROTEIN-L-ISOASPARTATE(D-ASPARTATE) O-METHYLTRANSFERASE"/>
    <property type="match status" value="1"/>
</dbReference>
<evidence type="ECO:0000256" key="5">
    <source>
        <dbReference type="ARBA" id="ARBA00022679"/>
    </source>
</evidence>
<comment type="caution">
    <text evidence="7">Lacks conserved residue(s) required for the propagation of feature annotation.</text>
</comment>
<dbReference type="Proteomes" id="UP000661607">
    <property type="component" value="Unassembled WGS sequence"/>
</dbReference>
<keyword evidence="5 7" id="KW-0808">Transferase</keyword>
<evidence type="ECO:0000313" key="9">
    <source>
        <dbReference type="Proteomes" id="UP000661607"/>
    </source>
</evidence>
<keyword evidence="6 7" id="KW-0949">S-adenosyl-L-methionine</keyword>
<keyword evidence="4 7" id="KW-0489">Methyltransferase</keyword>
<dbReference type="InterPro" id="IPR000682">
    <property type="entry name" value="PCMT"/>
</dbReference>
<dbReference type="HAMAP" id="MF_00090">
    <property type="entry name" value="PIMT"/>
    <property type="match status" value="1"/>
</dbReference>
<proteinExistence type="inferred from homology"/>
<dbReference type="InterPro" id="IPR029063">
    <property type="entry name" value="SAM-dependent_MTases_sf"/>
</dbReference>
<reference evidence="8 9" key="1">
    <citation type="submission" date="2020-10" db="EMBL/GenBank/DDBJ databases">
        <title>Sequencing the genomes of 1000 actinobacteria strains.</title>
        <authorList>
            <person name="Klenk H.-P."/>
        </authorList>
    </citation>
    <scope>NUCLEOTIDE SEQUENCE [LARGE SCALE GENOMIC DNA]</scope>
    <source>
        <strain evidence="8 9">DSM 43748</strain>
    </source>
</reference>
<sequence>MQPDRLVDVIQRTGVTDPRILAAVVATPRATFVPPQSVARAQLDEPIPIGHGQPTTQPSLIARMIDALELSGTEKVLEIGTGYGYQTALLARLARRVVSVERYADLAEHARVNLAAVGVTNAEVVVGDGTTGMPEHAPFDAVIVSASGRRVPAPLVEQLAEGGRLVMPIQQVLYETVMLYRKRHGDLTEQRMLTHAQFVPLVSEEEGDQRGGNEQVEP</sequence>
<dbReference type="NCBIfam" id="TIGR00080">
    <property type="entry name" value="pimt"/>
    <property type="match status" value="1"/>
</dbReference>
<dbReference type="SUPFAM" id="SSF53335">
    <property type="entry name" value="S-adenosyl-L-methionine-dependent methyltransferases"/>
    <property type="match status" value="1"/>
</dbReference>
<dbReference type="GO" id="GO:0032259">
    <property type="term" value="P:methylation"/>
    <property type="evidence" value="ECO:0007669"/>
    <property type="project" value="UniProtKB-KW"/>
</dbReference>
<protein>
    <recommendedName>
        <fullName evidence="7">Protein-L-isoaspartate O-methyltransferase</fullName>
        <ecNumber evidence="7">2.1.1.77</ecNumber>
    </recommendedName>
    <alternativeName>
        <fullName evidence="7">L-isoaspartyl protein carboxyl methyltransferase</fullName>
    </alternativeName>
    <alternativeName>
        <fullName evidence="7">Protein L-isoaspartyl methyltransferase</fullName>
    </alternativeName>
    <alternativeName>
        <fullName evidence="7">Protein-beta-aspartate methyltransferase</fullName>
        <shortName evidence="7">PIMT</shortName>
    </alternativeName>
</protein>
<evidence type="ECO:0000313" key="8">
    <source>
        <dbReference type="EMBL" id="MBE1564010.1"/>
    </source>
</evidence>
<dbReference type="EC" id="2.1.1.77" evidence="7"/>
<evidence type="ECO:0000256" key="6">
    <source>
        <dbReference type="ARBA" id="ARBA00022691"/>
    </source>
</evidence>
<dbReference type="CDD" id="cd02440">
    <property type="entry name" value="AdoMet_MTases"/>
    <property type="match status" value="1"/>
</dbReference>
<comment type="function">
    <text evidence="7">Catalyzes the methyl esterification of L-isoaspartyl residues in peptides and proteins that result from spontaneous decomposition of normal L-aspartyl and L-asparaginyl residues. It plays a role in the repair and/or degradation of damaged proteins.</text>
</comment>
<dbReference type="Pfam" id="PF01135">
    <property type="entry name" value="PCMT"/>
    <property type="match status" value="1"/>
</dbReference>
<dbReference type="PANTHER" id="PTHR11579">
    <property type="entry name" value="PROTEIN-L-ISOASPARTATE O-METHYLTRANSFERASE"/>
    <property type="match status" value="1"/>
</dbReference>
<accession>A0ABR9KPS6</accession>
<dbReference type="GO" id="GO:0004719">
    <property type="term" value="F:protein-L-isoaspartate (D-aspartate) O-methyltransferase activity"/>
    <property type="evidence" value="ECO:0007669"/>
    <property type="project" value="UniProtKB-EC"/>
</dbReference>
<dbReference type="EMBL" id="JADBEF010000001">
    <property type="protein sequence ID" value="MBE1564010.1"/>
    <property type="molecule type" value="Genomic_DNA"/>
</dbReference>
<evidence type="ECO:0000256" key="3">
    <source>
        <dbReference type="ARBA" id="ARBA00022490"/>
    </source>
</evidence>
<organism evidence="8 9">
    <name type="scientific">Nonomuraea africana</name>
    <dbReference type="NCBI Taxonomy" id="46171"/>
    <lineage>
        <taxon>Bacteria</taxon>
        <taxon>Bacillati</taxon>
        <taxon>Actinomycetota</taxon>
        <taxon>Actinomycetes</taxon>
        <taxon>Streptosporangiales</taxon>
        <taxon>Streptosporangiaceae</taxon>
        <taxon>Nonomuraea</taxon>
    </lineage>
</organism>
<dbReference type="Gene3D" id="3.40.50.150">
    <property type="entry name" value="Vaccinia Virus protein VP39"/>
    <property type="match status" value="1"/>
</dbReference>
<comment type="catalytic activity">
    <reaction evidence="7">
        <text>[protein]-L-isoaspartate + S-adenosyl-L-methionine = [protein]-L-isoaspartate alpha-methyl ester + S-adenosyl-L-homocysteine</text>
        <dbReference type="Rhea" id="RHEA:12705"/>
        <dbReference type="Rhea" id="RHEA-COMP:12143"/>
        <dbReference type="Rhea" id="RHEA-COMP:12144"/>
        <dbReference type="ChEBI" id="CHEBI:57856"/>
        <dbReference type="ChEBI" id="CHEBI:59789"/>
        <dbReference type="ChEBI" id="CHEBI:90596"/>
        <dbReference type="ChEBI" id="CHEBI:90598"/>
        <dbReference type="EC" id="2.1.1.77"/>
    </reaction>
</comment>
<comment type="similarity">
    <text evidence="2 7">Belongs to the methyltransferase superfamily. L-isoaspartyl/D-aspartyl protein methyltransferase family.</text>
</comment>
<keyword evidence="3 7" id="KW-0963">Cytoplasm</keyword>
<evidence type="ECO:0000256" key="1">
    <source>
        <dbReference type="ARBA" id="ARBA00004496"/>
    </source>
</evidence>
<dbReference type="NCBIfam" id="NF001453">
    <property type="entry name" value="PRK00312.1"/>
    <property type="match status" value="1"/>
</dbReference>